<dbReference type="Pfam" id="PF00702">
    <property type="entry name" value="Hydrolase"/>
    <property type="match status" value="1"/>
</dbReference>
<reference evidence="1" key="1">
    <citation type="submission" date="2020-04" db="EMBL/GenBank/DDBJ databases">
        <authorList>
            <person name="Zhang T."/>
        </authorList>
    </citation>
    <scope>NUCLEOTIDE SEQUENCE</scope>
    <source>
        <strain evidence="1">HKST-UBA01</strain>
    </source>
</reference>
<dbReference type="GO" id="GO:0006281">
    <property type="term" value="P:DNA repair"/>
    <property type="evidence" value="ECO:0007669"/>
    <property type="project" value="TreeGrafter"/>
</dbReference>
<dbReference type="InterPro" id="IPR023198">
    <property type="entry name" value="PGP-like_dom2"/>
</dbReference>
<dbReference type="PANTHER" id="PTHR43434:SF1">
    <property type="entry name" value="PHOSPHOGLYCOLATE PHOSPHATASE"/>
    <property type="match status" value="1"/>
</dbReference>
<dbReference type="PANTHER" id="PTHR43434">
    <property type="entry name" value="PHOSPHOGLYCOLATE PHOSPHATASE"/>
    <property type="match status" value="1"/>
</dbReference>
<dbReference type="InterPro" id="IPR036412">
    <property type="entry name" value="HAD-like_sf"/>
</dbReference>
<dbReference type="Gene3D" id="3.40.50.1000">
    <property type="entry name" value="HAD superfamily/HAD-like"/>
    <property type="match status" value="1"/>
</dbReference>
<dbReference type="SUPFAM" id="SSF56784">
    <property type="entry name" value="HAD-like"/>
    <property type="match status" value="1"/>
</dbReference>
<dbReference type="EMBL" id="JAGQHR010000300">
    <property type="protein sequence ID" value="MCA9728105.1"/>
    <property type="molecule type" value="Genomic_DNA"/>
</dbReference>
<dbReference type="InterPro" id="IPR023214">
    <property type="entry name" value="HAD_sf"/>
</dbReference>
<accession>A0A956M1A7</accession>
<proteinExistence type="predicted"/>
<comment type="caution">
    <text evidence="1">The sequence shown here is derived from an EMBL/GenBank/DDBJ whole genome shotgun (WGS) entry which is preliminary data.</text>
</comment>
<dbReference type="GO" id="GO:0008967">
    <property type="term" value="F:phosphoglycolate phosphatase activity"/>
    <property type="evidence" value="ECO:0007669"/>
    <property type="project" value="TreeGrafter"/>
</dbReference>
<protein>
    <submittedName>
        <fullName evidence="1">Haloacid dehalogenase-like hydrolase</fullName>
    </submittedName>
</protein>
<organism evidence="1 2">
    <name type="scientific">Eiseniibacteriota bacterium</name>
    <dbReference type="NCBI Taxonomy" id="2212470"/>
    <lineage>
        <taxon>Bacteria</taxon>
        <taxon>Candidatus Eiseniibacteriota</taxon>
    </lineage>
</organism>
<evidence type="ECO:0000313" key="1">
    <source>
        <dbReference type="EMBL" id="MCA9728105.1"/>
    </source>
</evidence>
<dbReference type="GO" id="GO:0005829">
    <property type="term" value="C:cytosol"/>
    <property type="evidence" value="ECO:0007669"/>
    <property type="project" value="TreeGrafter"/>
</dbReference>
<dbReference type="Gene3D" id="1.10.150.240">
    <property type="entry name" value="Putative phosphatase, domain 2"/>
    <property type="match status" value="1"/>
</dbReference>
<dbReference type="Proteomes" id="UP000697710">
    <property type="component" value="Unassembled WGS sequence"/>
</dbReference>
<sequence length="223" mass="24328">MRSGGAGAIAFRHAFREWCGIDPSRVPVSMAGRTDLEILRLTLDAVGAPYPRPADRRRLVRIYLDHLRREILVPERAAPLPGVVALLDGLHARRLPVGLVTGNIQPGATIKLAAAGLADRFDFGAFGNDREDRDELVPVALRRLRRRHGAEPRPRDVWVVGDTLRDVQCARAAGVRILAVGTGFEDQLALESARPDLYLTDLSDTARVLRRLGATMAAEAPGP</sequence>
<keyword evidence="1" id="KW-0378">Hydrolase</keyword>
<gene>
    <name evidence="1" type="ORF">KC729_10510</name>
</gene>
<reference evidence="1" key="2">
    <citation type="journal article" date="2021" name="Microbiome">
        <title>Successional dynamics and alternative stable states in a saline activated sludge microbial community over 9 years.</title>
        <authorList>
            <person name="Wang Y."/>
            <person name="Ye J."/>
            <person name="Ju F."/>
            <person name="Liu L."/>
            <person name="Boyd J.A."/>
            <person name="Deng Y."/>
            <person name="Parks D.H."/>
            <person name="Jiang X."/>
            <person name="Yin X."/>
            <person name="Woodcroft B.J."/>
            <person name="Tyson G.W."/>
            <person name="Hugenholtz P."/>
            <person name="Polz M.F."/>
            <person name="Zhang T."/>
        </authorList>
    </citation>
    <scope>NUCLEOTIDE SEQUENCE</scope>
    <source>
        <strain evidence="1">HKST-UBA01</strain>
    </source>
</reference>
<dbReference type="AlphaFoldDB" id="A0A956M1A7"/>
<name>A0A956M1A7_UNCEI</name>
<dbReference type="InterPro" id="IPR050155">
    <property type="entry name" value="HAD-like_hydrolase_sf"/>
</dbReference>
<evidence type="ECO:0000313" key="2">
    <source>
        <dbReference type="Proteomes" id="UP000697710"/>
    </source>
</evidence>